<dbReference type="EMBL" id="NBSK02000002">
    <property type="protein sequence ID" value="KAJ0221927.1"/>
    <property type="molecule type" value="Genomic_DNA"/>
</dbReference>
<dbReference type="GO" id="GO:0009507">
    <property type="term" value="C:chloroplast"/>
    <property type="evidence" value="ECO:0000318"/>
    <property type="project" value="GO_Central"/>
</dbReference>
<keyword evidence="1" id="KW-0812">Transmembrane</keyword>
<comment type="caution">
    <text evidence="2">The sequence shown here is derived from an EMBL/GenBank/DDBJ whole genome shotgun (WGS) entry which is preliminary data.</text>
</comment>
<name>A0A9R1XWE7_LACSA</name>
<dbReference type="InterPro" id="IPR053023">
    <property type="entry name" value="FLAP_modulator"/>
</dbReference>
<evidence type="ECO:0000313" key="2">
    <source>
        <dbReference type="EMBL" id="KAJ0221927.1"/>
    </source>
</evidence>
<sequence length="263" mass="29317">MANTPFLLESTFNLNPLLQQTFHFPPLRSPLIKFSSGDNNAFKSNYTPYKMIRHYPKIRTKRFFIIPKPKGENGIGGNSIREVNDLKASGVNEVIWRSIKNVVKALQKPVTTGVLLGLLLLYDHHHGCVALAASGGVGPAFGVRAAVGHDLGFCAIMMIFAVLAYRILTINNKISVLKLQVGLSDTGKALQTDLNRIAQIKDHNLVFQIYNTYDREDLSYILQETTLALLQHPEYCISGYSSASTSPVWTSLPHFSISFDNWH</sequence>
<feature type="transmembrane region" description="Helical" evidence="1">
    <location>
        <begin position="151"/>
        <end position="168"/>
    </location>
</feature>
<evidence type="ECO:0000256" key="1">
    <source>
        <dbReference type="SAM" id="Phobius"/>
    </source>
</evidence>
<dbReference type="Proteomes" id="UP000235145">
    <property type="component" value="Unassembled WGS sequence"/>
</dbReference>
<dbReference type="AlphaFoldDB" id="A0A9R1XWE7"/>
<evidence type="ECO:0000313" key="3">
    <source>
        <dbReference type="Proteomes" id="UP000235145"/>
    </source>
</evidence>
<keyword evidence="3" id="KW-1185">Reference proteome</keyword>
<dbReference type="InterPro" id="IPR010903">
    <property type="entry name" value="DUF1517"/>
</dbReference>
<keyword evidence="1" id="KW-0472">Membrane</keyword>
<reference evidence="2 3" key="1">
    <citation type="journal article" date="2017" name="Nat. Commun.">
        <title>Genome assembly with in vitro proximity ligation data and whole-genome triplication in lettuce.</title>
        <authorList>
            <person name="Reyes-Chin-Wo S."/>
            <person name="Wang Z."/>
            <person name="Yang X."/>
            <person name="Kozik A."/>
            <person name="Arikit S."/>
            <person name="Song C."/>
            <person name="Xia L."/>
            <person name="Froenicke L."/>
            <person name="Lavelle D.O."/>
            <person name="Truco M.J."/>
            <person name="Xia R."/>
            <person name="Zhu S."/>
            <person name="Xu C."/>
            <person name="Xu H."/>
            <person name="Xu X."/>
            <person name="Cox K."/>
            <person name="Korf I."/>
            <person name="Meyers B.C."/>
            <person name="Michelmore R.W."/>
        </authorList>
    </citation>
    <scope>NUCLEOTIDE SEQUENCE [LARGE SCALE GENOMIC DNA]</scope>
    <source>
        <strain evidence="3">cv. Salinas</strain>
        <tissue evidence="2">Seedlings</tissue>
    </source>
</reference>
<dbReference type="PANTHER" id="PTHR33975">
    <property type="entry name" value="MYELIN-ASSOCIATED OLIGODENDROCYTE BASIC PROTEIN"/>
    <property type="match status" value="1"/>
</dbReference>
<dbReference type="PANTHER" id="PTHR33975:SF2">
    <property type="entry name" value="MYELIN-ASSOCIATED OLIGODENDROCYTE BASIC PROTEIN"/>
    <property type="match status" value="1"/>
</dbReference>
<protein>
    <recommendedName>
        <fullName evidence="4">Transmembrane protein</fullName>
    </recommendedName>
</protein>
<dbReference type="Pfam" id="PF07466">
    <property type="entry name" value="DUF1517"/>
    <property type="match status" value="1"/>
</dbReference>
<evidence type="ECO:0008006" key="4">
    <source>
        <dbReference type="Google" id="ProtNLM"/>
    </source>
</evidence>
<accession>A0A9R1XWE7</accession>
<proteinExistence type="predicted"/>
<organism evidence="2 3">
    <name type="scientific">Lactuca sativa</name>
    <name type="common">Garden lettuce</name>
    <dbReference type="NCBI Taxonomy" id="4236"/>
    <lineage>
        <taxon>Eukaryota</taxon>
        <taxon>Viridiplantae</taxon>
        <taxon>Streptophyta</taxon>
        <taxon>Embryophyta</taxon>
        <taxon>Tracheophyta</taxon>
        <taxon>Spermatophyta</taxon>
        <taxon>Magnoliopsida</taxon>
        <taxon>eudicotyledons</taxon>
        <taxon>Gunneridae</taxon>
        <taxon>Pentapetalae</taxon>
        <taxon>asterids</taxon>
        <taxon>campanulids</taxon>
        <taxon>Asterales</taxon>
        <taxon>Asteraceae</taxon>
        <taxon>Cichorioideae</taxon>
        <taxon>Cichorieae</taxon>
        <taxon>Lactucinae</taxon>
        <taxon>Lactuca</taxon>
    </lineage>
</organism>
<gene>
    <name evidence="2" type="ORF">LSAT_V11C200073520</name>
</gene>
<keyword evidence="1" id="KW-1133">Transmembrane helix</keyword>